<dbReference type="AlphaFoldDB" id="A0A9X4KJS1"/>
<keyword evidence="2" id="KW-1185">Reference proteome</keyword>
<dbReference type="Proteomes" id="UP001153387">
    <property type="component" value="Unassembled WGS sequence"/>
</dbReference>
<evidence type="ECO:0000313" key="1">
    <source>
        <dbReference type="EMBL" id="MDG0792729.1"/>
    </source>
</evidence>
<sequence>MRYLRALRPVAGMDLHCPHRWEEWNDHVFIVKTGTEADRRIERFGQALSELSRGLDGARDIPYDPAYDIEGGRRLEPAVSHLLFVYDSGKRADGFFDRDPLLRSCRRAVYDQFPSASARTHGAGVIDLYLGE</sequence>
<evidence type="ECO:0000313" key="2">
    <source>
        <dbReference type="Proteomes" id="UP001153387"/>
    </source>
</evidence>
<gene>
    <name evidence="1" type="ORF">OMP38_18985</name>
</gene>
<comment type="caution">
    <text evidence="1">The sequence shown here is derived from an EMBL/GenBank/DDBJ whole genome shotgun (WGS) entry which is preliminary data.</text>
</comment>
<dbReference type="EMBL" id="JAPDHZ010000003">
    <property type="protein sequence ID" value="MDG0792729.1"/>
    <property type="molecule type" value="Genomic_DNA"/>
</dbReference>
<protein>
    <submittedName>
        <fullName evidence="1">Uncharacterized protein</fullName>
    </submittedName>
</protein>
<reference evidence="1 2" key="1">
    <citation type="submission" date="2022-10" db="EMBL/GenBank/DDBJ databases">
        <title>Comparative genomic analysis of Cohnella hashimotonis sp. nov., isolated from the International Space Station.</title>
        <authorList>
            <person name="Simpson A."/>
            <person name="Venkateswaran K."/>
        </authorList>
    </citation>
    <scope>NUCLEOTIDE SEQUENCE [LARGE SCALE GENOMIC DNA]</scope>
    <source>
        <strain evidence="1 2">DSM 18997</strain>
    </source>
</reference>
<name>A0A9X4KJS1_9BACL</name>
<proteinExistence type="predicted"/>
<accession>A0A9X4KJS1</accession>
<organism evidence="1 2">
    <name type="scientific">Cohnella ginsengisoli</name>
    <dbReference type="NCBI Taxonomy" id="425004"/>
    <lineage>
        <taxon>Bacteria</taxon>
        <taxon>Bacillati</taxon>
        <taxon>Bacillota</taxon>
        <taxon>Bacilli</taxon>
        <taxon>Bacillales</taxon>
        <taxon>Paenibacillaceae</taxon>
        <taxon>Cohnella</taxon>
    </lineage>
</organism>
<dbReference type="RefSeq" id="WP_277566495.1">
    <property type="nucleotide sequence ID" value="NZ_JAPDHZ010000003.1"/>
</dbReference>